<reference evidence="3 5" key="1">
    <citation type="journal article" date="2019" name="Sci. Rep.">
        <title>Orb-weaving spider Araneus ventricosus genome elucidates the spidroin gene catalogue.</title>
        <authorList>
            <person name="Kono N."/>
            <person name="Nakamura H."/>
            <person name="Ohtoshi R."/>
            <person name="Moran D.A.P."/>
            <person name="Shinohara A."/>
            <person name="Yoshida Y."/>
            <person name="Fujiwara M."/>
            <person name="Mori M."/>
            <person name="Tomita M."/>
            <person name="Arakawa K."/>
        </authorList>
    </citation>
    <scope>NUCLEOTIDE SEQUENCE [LARGE SCALE GENOMIC DNA]</scope>
</reference>
<evidence type="ECO:0000313" key="2">
    <source>
        <dbReference type="EMBL" id="GBL99632.1"/>
    </source>
</evidence>
<evidence type="ECO:0000313" key="1">
    <source>
        <dbReference type="EMBL" id="GBL99624.1"/>
    </source>
</evidence>
<name>A0A4Y2C597_ARAVE</name>
<proteinExistence type="predicted"/>
<dbReference type="Proteomes" id="UP000499080">
    <property type="component" value="Unassembled WGS sequence"/>
</dbReference>
<protein>
    <submittedName>
        <fullName evidence="3">Uncharacterized protein</fullName>
    </submittedName>
</protein>
<gene>
    <name evidence="3" type="ORF">AVEN_105625_1</name>
    <name evidence="4" type="ORF">AVEN_149639_1</name>
    <name evidence="1" type="ORF">AVEN_227619_1</name>
    <name evidence="2" type="ORF">AVEN_238257_1</name>
</gene>
<organism evidence="3 5">
    <name type="scientific">Araneus ventricosus</name>
    <name type="common">Orbweaver spider</name>
    <name type="synonym">Epeira ventricosa</name>
    <dbReference type="NCBI Taxonomy" id="182803"/>
    <lineage>
        <taxon>Eukaryota</taxon>
        <taxon>Metazoa</taxon>
        <taxon>Ecdysozoa</taxon>
        <taxon>Arthropoda</taxon>
        <taxon>Chelicerata</taxon>
        <taxon>Arachnida</taxon>
        <taxon>Araneae</taxon>
        <taxon>Araneomorphae</taxon>
        <taxon>Entelegynae</taxon>
        <taxon>Araneoidea</taxon>
        <taxon>Araneidae</taxon>
        <taxon>Araneus</taxon>
    </lineage>
</organism>
<dbReference type="EMBL" id="BGPR01085493">
    <property type="protein sequence ID" value="GBL99650.1"/>
    <property type="molecule type" value="Genomic_DNA"/>
</dbReference>
<sequence length="87" mass="10029">MEDIVLQKIPEDERRYPPLVTRSNNSSFVHDLRLLFQIQNSNGDGFLFQINKCGCHKDTFLGYLARKVSYGISKLSRNFGNSLDNTF</sequence>
<evidence type="ECO:0000313" key="4">
    <source>
        <dbReference type="EMBL" id="GBL99664.1"/>
    </source>
</evidence>
<dbReference type="EMBL" id="BGPR01085489">
    <property type="protein sequence ID" value="GBL99624.1"/>
    <property type="molecule type" value="Genomic_DNA"/>
</dbReference>
<dbReference type="AlphaFoldDB" id="A0A4Y2C597"/>
<dbReference type="EMBL" id="BGPR01085490">
    <property type="protein sequence ID" value="GBL99632.1"/>
    <property type="molecule type" value="Genomic_DNA"/>
</dbReference>
<comment type="caution">
    <text evidence="3">The sequence shown here is derived from an EMBL/GenBank/DDBJ whole genome shotgun (WGS) entry which is preliminary data.</text>
</comment>
<keyword evidence="5" id="KW-1185">Reference proteome</keyword>
<evidence type="ECO:0000313" key="3">
    <source>
        <dbReference type="EMBL" id="GBL99650.1"/>
    </source>
</evidence>
<dbReference type="EMBL" id="BGPR01085498">
    <property type="protein sequence ID" value="GBL99664.1"/>
    <property type="molecule type" value="Genomic_DNA"/>
</dbReference>
<evidence type="ECO:0000313" key="5">
    <source>
        <dbReference type="Proteomes" id="UP000499080"/>
    </source>
</evidence>
<accession>A0A4Y2C597</accession>